<name>A0ABQ6JML2_9MICO</name>
<keyword evidence="3 6" id="KW-0812">Transmembrane</keyword>
<protein>
    <recommendedName>
        <fullName evidence="7">ABC3 transporter permease C-terminal domain-containing protein</fullName>
    </recommendedName>
</protein>
<dbReference type="InterPro" id="IPR003838">
    <property type="entry name" value="ABC3_permease_C"/>
</dbReference>
<evidence type="ECO:0000256" key="3">
    <source>
        <dbReference type="ARBA" id="ARBA00022692"/>
    </source>
</evidence>
<evidence type="ECO:0000256" key="5">
    <source>
        <dbReference type="ARBA" id="ARBA00023136"/>
    </source>
</evidence>
<evidence type="ECO:0000256" key="2">
    <source>
        <dbReference type="ARBA" id="ARBA00022475"/>
    </source>
</evidence>
<accession>A0ABQ6JML2</accession>
<keyword evidence="10" id="KW-1185">Reference proteome</keyword>
<dbReference type="EMBL" id="BSVA01000001">
    <property type="protein sequence ID" value="GMA93172.1"/>
    <property type="molecule type" value="Genomic_DNA"/>
</dbReference>
<evidence type="ECO:0000256" key="1">
    <source>
        <dbReference type="ARBA" id="ARBA00004651"/>
    </source>
</evidence>
<proteinExistence type="predicted"/>
<comment type="subcellular location">
    <subcellularLocation>
        <location evidence="1">Cell membrane</location>
        <topology evidence="1">Multi-pass membrane protein</topology>
    </subcellularLocation>
</comment>
<dbReference type="Proteomes" id="UP001157069">
    <property type="component" value="Unassembled WGS sequence"/>
</dbReference>
<keyword evidence="4 6" id="KW-1133">Transmembrane helix</keyword>
<evidence type="ECO:0000313" key="8">
    <source>
        <dbReference type="EMBL" id="GMA89531.1"/>
    </source>
</evidence>
<reference evidence="8" key="3">
    <citation type="submission" date="2023-02" db="EMBL/GenBank/DDBJ databases">
        <authorList>
            <person name="Sun Q."/>
            <person name="Mori K."/>
        </authorList>
    </citation>
    <scope>NUCLEOTIDE SEQUENCE</scope>
    <source>
        <strain evidence="8">NBRC 108755</strain>
    </source>
</reference>
<dbReference type="EMBL" id="BSVA01000001">
    <property type="protein sequence ID" value="GMA89531.1"/>
    <property type="molecule type" value="Genomic_DNA"/>
</dbReference>
<organism evidence="8 10">
    <name type="scientific">Homoserinibacter gongjuensis</name>
    <dbReference type="NCBI Taxonomy" id="1162968"/>
    <lineage>
        <taxon>Bacteria</taxon>
        <taxon>Bacillati</taxon>
        <taxon>Actinomycetota</taxon>
        <taxon>Actinomycetes</taxon>
        <taxon>Micrococcales</taxon>
        <taxon>Microbacteriaceae</taxon>
        <taxon>Homoserinibacter</taxon>
    </lineage>
</organism>
<sequence length="178" mass="18076">MFSTGIATTIRAAIAQALLLPSADNETFLSLTQQPVMTGLTVMLLLAAIVATLLGALAVVLGSIAASEPRNRLLGVARVLGFSPRQLGALVGWELAPLAIVAIAVGAVVGAAELQLVLGALDLRPFLGTTDAVAPVLDPLWVAGVIAVFTVVVLVAGFVTAAIARRMSPVSSIKMGAE</sequence>
<keyword evidence="2" id="KW-1003">Cell membrane</keyword>
<evidence type="ECO:0000256" key="6">
    <source>
        <dbReference type="SAM" id="Phobius"/>
    </source>
</evidence>
<dbReference type="Pfam" id="PF02687">
    <property type="entry name" value="FtsX"/>
    <property type="match status" value="1"/>
</dbReference>
<feature type="transmembrane region" description="Helical" evidence="6">
    <location>
        <begin position="39"/>
        <end position="66"/>
    </location>
</feature>
<gene>
    <name evidence="8" type="ORF">GCM10025869_00600</name>
    <name evidence="9" type="ORF">GCM10025869_37010</name>
</gene>
<keyword evidence="5 6" id="KW-0472">Membrane</keyword>
<feature type="domain" description="ABC3 transporter permease C-terminal" evidence="7">
    <location>
        <begin position="46"/>
        <end position="169"/>
    </location>
</feature>
<reference evidence="8" key="1">
    <citation type="journal article" date="2014" name="Int. J. Syst. Evol. Microbiol.">
        <title>Complete genome of a new Firmicutes species belonging to the dominant human colonic microbiota ('Ruminococcus bicirculans') reveals two chromosomes and a selective capacity to utilize plant glucans.</title>
        <authorList>
            <consortium name="NISC Comparative Sequencing Program"/>
            <person name="Wegmann U."/>
            <person name="Louis P."/>
            <person name="Goesmann A."/>
            <person name="Henrissat B."/>
            <person name="Duncan S.H."/>
            <person name="Flint H.J."/>
        </authorList>
    </citation>
    <scope>NUCLEOTIDE SEQUENCE</scope>
    <source>
        <strain evidence="8">NBRC 108755</strain>
    </source>
</reference>
<evidence type="ECO:0000259" key="7">
    <source>
        <dbReference type="Pfam" id="PF02687"/>
    </source>
</evidence>
<reference evidence="10" key="2">
    <citation type="journal article" date="2019" name="Int. J. Syst. Evol. Microbiol.">
        <title>The Global Catalogue of Microorganisms (GCM) 10K type strain sequencing project: providing services to taxonomists for standard genome sequencing and annotation.</title>
        <authorList>
            <consortium name="The Broad Institute Genomics Platform"/>
            <consortium name="The Broad Institute Genome Sequencing Center for Infectious Disease"/>
            <person name="Wu L."/>
            <person name="Ma J."/>
        </authorList>
    </citation>
    <scope>NUCLEOTIDE SEQUENCE [LARGE SCALE GENOMIC DNA]</scope>
    <source>
        <strain evidence="10">NBRC 108755</strain>
    </source>
</reference>
<evidence type="ECO:0000313" key="9">
    <source>
        <dbReference type="EMBL" id="GMA93172.1"/>
    </source>
</evidence>
<feature type="transmembrane region" description="Helical" evidence="6">
    <location>
        <begin position="140"/>
        <end position="164"/>
    </location>
</feature>
<evidence type="ECO:0000256" key="4">
    <source>
        <dbReference type="ARBA" id="ARBA00022989"/>
    </source>
</evidence>
<feature type="transmembrane region" description="Helical" evidence="6">
    <location>
        <begin position="87"/>
        <end position="120"/>
    </location>
</feature>
<evidence type="ECO:0000313" key="10">
    <source>
        <dbReference type="Proteomes" id="UP001157069"/>
    </source>
</evidence>
<comment type="caution">
    <text evidence="8">The sequence shown here is derived from an EMBL/GenBank/DDBJ whole genome shotgun (WGS) entry which is preliminary data.</text>
</comment>